<evidence type="ECO:0000313" key="2">
    <source>
        <dbReference type="Proteomes" id="UP000240010"/>
    </source>
</evidence>
<comment type="caution">
    <text evidence="1">The sequence shown here is derived from an EMBL/GenBank/DDBJ whole genome shotgun (WGS) entry which is preliminary data.</text>
</comment>
<accession>A0A2S6HBU8</accession>
<dbReference type="InterPro" id="IPR046901">
    <property type="entry name" value="ABC-3C_MC5"/>
</dbReference>
<dbReference type="AlphaFoldDB" id="A0A2S6HBU8"/>
<gene>
    <name evidence="1" type="ORF">B0F87_107207</name>
</gene>
<dbReference type="Pfam" id="PF20291">
    <property type="entry name" value="MC5"/>
    <property type="match status" value="1"/>
</dbReference>
<protein>
    <submittedName>
        <fullName evidence="1">Uncharacterized protein</fullName>
    </submittedName>
</protein>
<name>A0A2S6HBU8_9GAMM</name>
<reference evidence="1 2" key="1">
    <citation type="submission" date="2018-02" db="EMBL/GenBank/DDBJ databases">
        <title>Subsurface microbial communities from deep shales in Ohio and West Virginia, USA.</title>
        <authorList>
            <person name="Wrighton K."/>
        </authorList>
    </citation>
    <scope>NUCLEOTIDE SEQUENCE [LARGE SCALE GENOMIC DNA]</scope>
    <source>
        <strain evidence="1 2">OWC-DMM</strain>
    </source>
</reference>
<dbReference type="Proteomes" id="UP000240010">
    <property type="component" value="Unassembled WGS sequence"/>
</dbReference>
<dbReference type="EMBL" id="PTIZ01000007">
    <property type="protein sequence ID" value="PPK74964.1"/>
    <property type="molecule type" value="Genomic_DNA"/>
</dbReference>
<dbReference type="RefSeq" id="WP_104429471.1">
    <property type="nucleotide sequence ID" value="NZ_PTIZ01000007.1"/>
</dbReference>
<sequence length="168" mass="19597">MLIYHQRNDVYHCTFRLLSIFNMINTNDIEFARLKIIDFYIVFPHLISTISLPRAKGISKIKKEVQTLPVPYEKLPSSRMLFSEMGDIQLQAIDILKAKKILEVTEEGVISKGKYFSSEAVQSLVIENNITSKWFYKDFIKILIECPFYGENGLKKRTGLMEYRYDAV</sequence>
<proteinExistence type="predicted"/>
<evidence type="ECO:0000313" key="1">
    <source>
        <dbReference type="EMBL" id="PPK74964.1"/>
    </source>
</evidence>
<organism evidence="1 2">
    <name type="scientific">Methylobacter tundripaludum</name>
    <dbReference type="NCBI Taxonomy" id="173365"/>
    <lineage>
        <taxon>Bacteria</taxon>
        <taxon>Pseudomonadati</taxon>
        <taxon>Pseudomonadota</taxon>
        <taxon>Gammaproteobacteria</taxon>
        <taxon>Methylococcales</taxon>
        <taxon>Methylococcaceae</taxon>
        <taxon>Methylobacter</taxon>
    </lineage>
</organism>